<dbReference type="RefSeq" id="WP_257742221.1">
    <property type="nucleotide sequence ID" value="NZ_CP096115.1"/>
</dbReference>
<evidence type="ECO:0000313" key="2">
    <source>
        <dbReference type="EMBL" id="UUX92069.1"/>
    </source>
</evidence>
<dbReference type="EMBL" id="CP096115">
    <property type="protein sequence ID" value="UUX92069.1"/>
    <property type="molecule type" value="Genomic_DNA"/>
</dbReference>
<protein>
    <submittedName>
        <fullName evidence="2">Uncharacterized protein</fullName>
    </submittedName>
</protein>
<feature type="region of interest" description="Disordered" evidence="1">
    <location>
        <begin position="1"/>
        <end position="25"/>
    </location>
</feature>
<dbReference type="GeneID" id="74308436"/>
<gene>
    <name evidence="2" type="ORF">L6E24_12000</name>
</gene>
<dbReference type="Proteomes" id="UP001060368">
    <property type="component" value="Chromosome"/>
</dbReference>
<evidence type="ECO:0000256" key="1">
    <source>
        <dbReference type="SAM" id="MobiDB-lite"/>
    </source>
</evidence>
<evidence type="ECO:0000313" key="3">
    <source>
        <dbReference type="Proteomes" id="UP001060368"/>
    </source>
</evidence>
<feature type="compositionally biased region" description="Polar residues" evidence="1">
    <location>
        <begin position="10"/>
        <end position="19"/>
    </location>
</feature>
<dbReference type="KEGG" id="mend:L6E24_12000"/>
<keyword evidence="3" id="KW-1185">Reference proteome</keyword>
<accession>A0A9E7TJQ9</accession>
<sequence>MIGAEKKKSSSLPSNTTNPDLEAASIDWTPEEKELLVITEWEYKEKVLNEPRFNDLYRASIKKMIKSGIIVISNDPEKLKSRNVM</sequence>
<proteinExistence type="predicted"/>
<organism evidence="2 3">
    <name type="scientific">Methanoplanus endosymbiosus</name>
    <dbReference type="NCBI Taxonomy" id="33865"/>
    <lineage>
        <taxon>Archaea</taxon>
        <taxon>Methanobacteriati</taxon>
        <taxon>Methanobacteriota</taxon>
        <taxon>Stenosarchaea group</taxon>
        <taxon>Methanomicrobia</taxon>
        <taxon>Methanomicrobiales</taxon>
        <taxon>Methanomicrobiaceae</taxon>
        <taxon>Methanoplanus</taxon>
    </lineage>
</organism>
<name>A0A9E7TJQ9_9EURY</name>
<dbReference type="AlphaFoldDB" id="A0A9E7TJQ9"/>
<reference evidence="2" key="1">
    <citation type="submission" date="2022-04" db="EMBL/GenBank/DDBJ databases">
        <title>Complete genome of Methanoplanus endosymbiosus DSM 3599.</title>
        <authorList>
            <person name="Chen S.-C."/>
            <person name="You Y.-T."/>
            <person name="Zhou Y.-Z."/>
            <person name="Lai M.-C."/>
        </authorList>
    </citation>
    <scope>NUCLEOTIDE SEQUENCE</scope>
    <source>
        <strain evidence="2">DSM 3599</strain>
    </source>
</reference>